<dbReference type="EMBL" id="SACL01000008">
    <property type="protein sequence ID" value="RVT91968.1"/>
    <property type="molecule type" value="Genomic_DNA"/>
</dbReference>
<evidence type="ECO:0000256" key="10">
    <source>
        <dbReference type="ARBA" id="ARBA00049359"/>
    </source>
</evidence>
<reference evidence="13 14" key="1">
    <citation type="submission" date="2019-01" db="EMBL/GenBank/DDBJ databases">
        <authorList>
            <person name="Chen W.-M."/>
        </authorList>
    </citation>
    <scope>NUCLEOTIDE SEQUENCE [LARGE SCALE GENOMIC DNA]</scope>
    <source>
        <strain evidence="13 14">CCP-6</strain>
    </source>
</reference>
<evidence type="ECO:0000256" key="6">
    <source>
        <dbReference type="ARBA" id="ARBA00022666"/>
    </source>
</evidence>
<comment type="catalytic activity">
    <reaction evidence="10">
        <text>L-arginine + 2-oxoglutarate + O2 = guanidine + L-glutamate 5-semialdehyde + succinate + CO2</text>
        <dbReference type="Rhea" id="RHEA:31535"/>
        <dbReference type="ChEBI" id="CHEBI:15379"/>
        <dbReference type="ChEBI" id="CHEBI:16526"/>
        <dbReference type="ChEBI" id="CHEBI:16810"/>
        <dbReference type="ChEBI" id="CHEBI:30031"/>
        <dbReference type="ChEBI" id="CHEBI:30087"/>
        <dbReference type="ChEBI" id="CHEBI:32682"/>
        <dbReference type="ChEBI" id="CHEBI:58066"/>
        <dbReference type="EC" id="1.14.20.7"/>
    </reaction>
</comment>
<evidence type="ECO:0000256" key="8">
    <source>
        <dbReference type="ARBA" id="ARBA00031282"/>
    </source>
</evidence>
<dbReference type="AlphaFoldDB" id="A0A437M2Q8"/>
<accession>A0A437M2Q8</accession>
<evidence type="ECO:0000256" key="7">
    <source>
        <dbReference type="ARBA" id="ARBA00031011"/>
    </source>
</evidence>
<evidence type="ECO:0000256" key="9">
    <source>
        <dbReference type="ARBA" id="ARBA00047725"/>
    </source>
</evidence>
<comment type="catalytic activity">
    <reaction evidence="9">
        <text>2-oxoglutarate + O2 + 2 H(+) = ethene + 3 CO2 + H2O</text>
        <dbReference type="Rhea" id="RHEA:31523"/>
        <dbReference type="ChEBI" id="CHEBI:15377"/>
        <dbReference type="ChEBI" id="CHEBI:15378"/>
        <dbReference type="ChEBI" id="CHEBI:15379"/>
        <dbReference type="ChEBI" id="CHEBI:16526"/>
        <dbReference type="ChEBI" id="CHEBI:16810"/>
        <dbReference type="ChEBI" id="CHEBI:18153"/>
        <dbReference type="EC" id="1.13.12.19"/>
    </reaction>
</comment>
<dbReference type="PANTHER" id="PTHR47990">
    <property type="entry name" value="2-OXOGLUTARATE (2OG) AND FE(II)-DEPENDENT OXYGENASE SUPERFAMILY PROTEIN-RELATED"/>
    <property type="match status" value="1"/>
</dbReference>
<proteinExistence type="inferred from homology"/>
<dbReference type="GO" id="GO:0009693">
    <property type="term" value="P:ethylene biosynthetic process"/>
    <property type="evidence" value="ECO:0007669"/>
    <property type="project" value="UniProtKB-KW"/>
</dbReference>
<dbReference type="InterPro" id="IPR005123">
    <property type="entry name" value="Oxoglu/Fe-dep_dioxygenase_dom"/>
</dbReference>
<feature type="domain" description="Fe2OG dioxygenase" evidence="12">
    <location>
        <begin position="175"/>
        <end position="278"/>
    </location>
</feature>
<keyword evidence="11" id="KW-0479">Metal-binding</keyword>
<dbReference type="Proteomes" id="UP000282957">
    <property type="component" value="Unassembled WGS sequence"/>
</dbReference>
<evidence type="ECO:0000256" key="4">
    <source>
        <dbReference type="ARBA" id="ARBA00012531"/>
    </source>
</evidence>
<evidence type="ECO:0000313" key="14">
    <source>
        <dbReference type="Proteomes" id="UP000282957"/>
    </source>
</evidence>
<dbReference type="SUPFAM" id="SSF51197">
    <property type="entry name" value="Clavaminate synthase-like"/>
    <property type="match status" value="1"/>
</dbReference>
<gene>
    <name evidence="13" type="ORF">EOD42_19700</name>
</gene>
<evidence type="ECO:0000256" key="11">
    <source>
        <dbReference type="RuleBase" id="RU003682"/>
    </source>
</evidence>
<dbReference type="EC" id="1.14.20.7" evidence="3"/>
<dbReference type="InterPro" id="IPR050231">
    <property type="entry name" value="Iron_ascorbate_oxido_reductase"/>
</dbReference>
<dbReference type="OrthoDB" id="21825at2"/>
<evidence type="ECO:0000256" key="3">
    <source>
        <dbReference type="ARBA" id="ARBA00012293"/>
    </source>
</evidence>
<evidence type="ECO:0000256" key="5">
    <source>
        <dbReference type="ARBA" id="ARBA00019045"/>
    </source>
</evidence>
<keyword evidence="11" id="KW-0560">Oxidoreductase</keyword>
<organism evidence="13 14">
    <name type="scientific">Rhodovarius crocodyli</name>
    <dbReference type="NCBI Taxonomy" id="1979269"/>
    <lineage>
        <taxon>Bacteria</taxon>
        <taxon>Pseudomonadati</taxon>
        <taxon>Pseudomonadota</taxon>
        <taxon>Alphaproteobacteria</taxon>
        <taxon>Acetobacterales</taxon>
        <taxon>Roseomonadaceae</taxon>
        <taxon>Rhodovarius</taxon>
    </lineage>
</organism>
<dbReference type="InterPro" id="IPR044861">
    <property type="entry name" value="IPNS-like_FE2OG_OXY"/>
</dbReference>
<comment type="similarity">
    <text evidence="11">Belongs to the iron/ascorbate-dependent oxidoreductase family.</text>
</comment>
<dbReference type="PRINTS" id="PR00682">
    <property type="entry name" value="IPNSYNTHASE"/>
</dbReference>
<keyword evidence="6" id="KW-0266">Ethylene biosynthesis</keyword>
<dbReference type="Gene3D" id="2.60.120.330">
    <property type="entry name" value="B-lactam Antibiotic, Isopenicillin N Synthase, Chain"/>
    <property type="match status" value="1"/>
</dbReference>
<keyword evidence="11" id="KW-0408">Iron</keyword>
<dbReference type="InterPro" id="IPR026992">
    <property type="entry name" value="DIOX_N"/>
</dbReference>
<sequence length="331" mass="36746">MTTIPVLDLKPLKDGAPGALEKLGAEMRHAFTEIGFYFVRNHGISEELLDQTFAEAERFHSQPVEAKLSVRINEHNMGYMPMRGATTRVNAVGDVALPNANEAVFFKRDLTPDHPDVVAGHRFRGLNQWPAGLPGFREKILDACAAFEGLGMSLLPVYATALGKPADFFAPFFTDPMFTLRMSHYPQQEATAPENEFGIAPHVDTSFMTILAQNKIPGLSLRTTDGDWIDAPAPEGALLINGGQLLRRWTDNRFLATPHRVINRSGKERYAIPFFFDCNYHAVMTPITEDGTPGRMPPITYAEFMTGYQKANFHHAAEKPKSDEGVELQGV</sequence>
<comment type="pathway">
    <text evidence="2">Alkene biosynthesis; ethylene biosynthesis via 2-oxoglutarate.</text>
</comment>
<dbReference type="GO" id="GO:0102276">
    <property type="term" value="F:2-oxoglutarate oxygenase/decarboxylase (ethylene-forming) activity"/>
    <property type="evidence" value="ECO:0007669"/>
    <property type="project" value="UniProtKB-EC"/>
</dbReference>
<dbReference type="PROSITE" id="PS51471">
    <property type="entry name" value="FE2OG_OXY"/>
    <property type="match status" value="1"/>
</dbReference>
<dbReference type="Pfam" id="PF14226">
    <property type="entry name" value="DIOX_N"/>
    <property type="match status" value="1"/>
</dbReference>
<dbReference type="RefSeq" id="WP_127789297.1">
    <property type="nucleotide sequence ID" value="NZ_SACL01000008.1"/>
</dbReference>
<evidence type="ECO:0000259" key="12">
    <source>
        <dbReference type="PROSITE" id="PS51471"/>
    </source>
</evidence>
<evidence type="ECO:0000256" key="1">
    <source>
        <dbReference type="ARBA" id="ARBA00001954"/>
    </source>
</evidence>
<keyword evidence="14" id="KW-1185">Reference proteome</keyword>
<dbReference type="Pfam" id="PF03171">
    <property type="entry name" value="2OG-FeII_Oxy"/>
    <property type="match status" value="1"/>
</dbReference>
<evidence type="ECO:0000256" key="2">
    <source>
        <dbReference type="ARBA" id="ARBA00004767"/>
    </source>
</evidence>
<protein>
    <recommendedName>
        <fullName evidence="5">2-oxoglutarate-dependent ethylene/succinate-forming enzyme</fullName>
        <ecNumber evidence="4">1.13.12.19</ecNumber>
        <ecNumber evidence="3">1.14.20.7</ecNumber>
    </recommendedName>
    <alternativeName>
        <fullName evidence="7">2-oxoglutarate dioxygenase (ethylene-forming)</fullName>
    </alternativeName>
    <alternativeName>
        <fullName evidence="8">2-oxoglutarate/L-arginine monooxygenase/decarboxylase (succinate-forming)</fullName>
    </alternativeName>
</protein>
<comment type="caution">
    <text evidence="13">The sequence shown here is derived from an EMBL/GenBank/DDBJ whole genome shotgun (WGS) entry which is preliminary data.</text>
</comment>
<comment type="cofactor">
    <cofactor evidence="1">
        <name>Fe(2+)</name>
        <dbReference type="ChEBI" id="CHEBI:29033"/>
    </cofactor>
</comment>
<dbReference type="InterPro" id="IPR027443">
    <property type="entry name" value="IPNS-like_sf"/>
</dbReference>
<dbReference type="GO" id="GO:0046872">
    <property type="term" value="F:metal ion binding"/>
    <property type="evidence" value="ECO:0007669"/>
    <property type="project" value="UniProtKB-KW"/>
</dbReference>
<name>A0A437M2Q8_9PROT</name>
<dbReference type="EC" id="1.13.12.19" evidence="4"/>
<evidence type="ECO:0000313" key="13">
    <source>
        <dbReference type="EMBL" id="RVT91968.1"/>
    </source>
</evidence>